<dbReference type="GO" id="GO:0006354">
    <property type="term" value="P:DNA-templated transcription elongation"/>
    <property type="evidence" value="ECO:0007669"/>
    <property type="project" value="InterPro"/>
</dbReference>
<keyword evidence="2" id="KW-0804">Transcription</keyword>
<feature type="domain" description="NusG-like N-terminal" evidence="3">
    <location>
        <begin position="326"/>
        <end position="426"/>
    </location>
</feature>
<dbReference type="Pfam" id="PF13102">
    <property type="entry name" value="Phage_int_SAM_5"/>
    <property type="match status" value="1"/>
</dbReference>
<accession>A0A1Z2XJX1</accession>
<organism evidence="5 6">
    <name type="scientific">Muribaculum intestinale</name>
    <dbReference type="NCBI Taxonomy" id="1796646"/>
    <lineage>
        <taxon>Bacteria</taxon>
        <taxon>Pseudomonadati</taxon>
        <taxon>Bacteroidota</taxon>
        <taxon>Bacteroidia</taxon>
        <taxon>Bacteroidales</taxon>
        <taxon>Muribaculaceae</taxon>
        <taxon>Muribaculum</taxon>
    </lineage>
</organism>
<dbReference type="InterPro" id="IPR010998">
    <property type="entry name" value="Integrase_recombinase_N"/>
</dbReference>
<evidence type="ECO:0000259" key="3">
    <source>
        <dbReference type="Pfam" id="PF02357"/>
    </source>
</evidence>
<dbReference type="InterPro" id="IPR011010">
    <property type="entry name" value="DNA_brk_join_enz"/>
</dbReference>
<dbReference type="GO" id="GO:0003677">
    <property type="term" value="F:DNA binding"/>
    <property type="evidence" value="ECO:0007669"/>
    <property type="project" value="UniProtKB-KW"/>
</dbReference>
<dbReference type="Proteomes" id="UP000186351">
    <property type="component" value="Chromosome"/>
</dbReference>
<name>A0A1B1S8S0_9BACT</name>
<dbReference type="EMBL" id="CP015402">
    <property type="protein sequence ID" value="ANU63199.1"/>
    <property type="molecule type" value="Genomic_DNA"/>
</dbReference>
<dbReference type="SUPFAM" id="SSF56349">
    <property type="entry name" value="DNA breaking-rejoining enzymes"/>
    <property type="match status" value="1"/>
</dbReference>
<accession>A0A1B1S8S0</accession>
<dbReference type="InterPro" id="IPR036735">
    <property type="entry name" value="NGN_dom_sf"/>
</dbReference>
<sequence length="521" mass="57387">MFGTADISKSNSCGNAYENAMGGQEELSGKMHLSTRKNDTFIAESEHVAQPTASDFFRMTIAGTDNRATATNRQKALAAYIDYIGTDTLEFDSFTSRQLSGWAIWLIHAGHTVKTVIHYMKHLSALYGKAIAEGLTADNGAFNGIVQRLAALPADAIRVDCNPVATLRDIILSGGATQKANLAKDITLFAILAGGISFDEIAAFEKDNYTGDDPTLKALVARYSKPRNKYLFPLRQSERTPRQLREYVNTLFSATIHVHHALTPADIWSTIAYDCGISPEEIMSCTGKIPATNPAFALTGASPVDSDNRAAILRRVSDTLTSNPSNWYALQMRHGTDYDDIARRIEAHTGRFRIEETYYPCREIARRTGRKFISENKPVVAGLMFVKCRFTDITAMMRHISDIAWCYRQTARTGSAYAAIPQTQIDLYQRTIGIFTPSTEIFPVGTLPIAPGDRVVVIGGEFSGQPAVLQQLIGPDSAPTICRLTLPGANSIEWRVDADPRLIRKITEQQYDTLVTEISAI</sequence>
<evidence type="ECO:0000256" key="1">
    <source>
        <dbReference type="ARBA" id="ARBA00023125"/>
    </source>
</evidence>
<dbReference type="Gene3D" id="3.30.70.940">
    <property type="entry name" value="NusG, N-terminal domain"/>
    <property type="match status" value="1"/>
</dbReference>
<dbReference type="Pfam" id="PF02357">
    <property type="entry name" value="NusG"/>
    <property type="match status" value="1"/>
</dbReference>
<evidence type="ECO:0000313" key="6">
    <source>
        <dbReference type="Proteomes" id="UP000186351"/>
    </source>
</evidence>
<dbReference type="AlphaFoldDB" id="A0A1B1S8S0"/>
<dbReference type="InterPro" id="IPR025269">
    <property type="entry name" value="SAM-like_dom"/>
</dbReference>
<proteinExistence type="predicted"/>
<dbReference type="STRING" id="1796646.A4V02_05340"/>
<keyword evidence="1" id="KW-0238">DNA-binding</keyword>
<evidence type="ECO:0000256" key="2">
    <source>
        <dbReference type="ARBA" id="ARBA00023163"/>
    </source>
</evidence>
<evidence type="ECO:0000259" key="4">
    <source>
        <dbReference type="Pfam" id="PF13102"/>
    </source>
</evidence>
<dbReference type="KEGG" id="pary:A4V02_05340"/>
<reference evidence="6" key="1">
    <citation type="submission" date="2016-04" db="EMBL/GenBank/DDBJ databases">
        <title>Complete Genome Sequences of Twelve Strains of a Stable Defined Moderately Diverse Mouse Microbiota 2 (sDMDMm2).</title>
        <authorList>
            <person name="Uchimura Y."/>
            <person name="Wyss M."/>
            <person name="Brugiroux S."/>
            <person name="Limenitakis J.P."/>
            <person name="Stecher B."/>
            <person name="McCoy K.D."/>
            <person name="Macpherson A.J."/>
        </authorList>
    </citation>
    <scope>NUCLEOTIDE SEQUENCE [LARGE SCALE GENOMIC DNA]</scope>
    <source>
        <strain evidence="6">YL27</strain>
    </source>
</reference>
<dbReference type="SUPFAM" id="SSF82679">
    <property type="entry name" value="N-utilization substance G protein NusG, N-terminal domain"/>
    <property type="match status" value="1"/>
</dbReference>
<dbReference type="InterPro" id="IPR006645">
    <property type="entry name" value="NGN-like_dom"/>
</dbReference>
<gene>
    <name evidence="5" type="ORF">A4V02_05340</name>
</gene>
<evidence type="ECO:0000313" key="5">
    <source>
        <dbReference type="EMBL" id="ANU63199.1"/>
    </source>
</evidence>
<protein>
    <submittedName>
        <fullName evidence="5">Uncharacterized protein</fullName>
    </submittedName>
</protein>
<keyword evidence="6" id="KW-1185">Reference proteome</keyword>
<feature type="domain" description="Phage integrase SAM-like" evidence="4">
    <location>
        <begin position="64"/>
        <end position="139"/>
    </location>
</feature>
<dbReference type="Gene3D" id="1.10.150.130">
    <property type="match status" value="1"/>
</dbReference>